<organism evidence="3 4">
    <name type="scientific">Lyophyllum shimeji</name>
    <name type="common">Hon-shimeji</name>
    <name type="synonym">Tricholoma shimeji</name>
    <dbReference type="NCBI Taxonomy" id="47721"/>
    <lineage>
        <taxon>Eukaryota</taxon>
        <taxon>Fungi</taxon>
        <taxon>Dikarya</taxon>
        <taxon>Basidiomycota</taxon>
        <taxon>Agaricomycotina</taxon>
        <taxon>Agaricomycetes</taxon>
        <taxon>Agaricomycetidae</taxon>
        <taxon>Agaricales</taxon>
        <taxon>Tricholomatineae</taxon>
        <taxon>Lyophyllaceae</taxon>
        <taxon>Lyophyllum</taxon>
    </lineage>
</organism>
<reference evidence="3" key="1">
    <citation type="submission" date="2022-07" db="EMBL/GenBank/DDBJ databases">
        <title>The genome of Lyophyllum shimeji provides insight into the initial evolution of ectomycorrhizal fungal genome.</title>
        <authorList>
            <person name="Kobayashi Y."/>
            <person name="Shibata T."/>
            <person name="Hirakawa H."/>
            <person name="Shigenobu S."/>
            <person name="Nishiyama T."/>
            <person name="Yamada A."/>
            <person name="Hasebe M."/>
            <person name="Kawaguchi M."/>
        </authorList>
    </citation>
    <scope>NUCLEOTIDE SEQUENCE</scope>
    <source>
        <strain evidence="3">AT787</strain>
    </source>
</reference>
<sequence length="579" mass="63381">MSSDFLTSFQSLPISTLLLTLLLSPAVAGVQFEQCLQEVKEGRWGEVGGTDNHGRPLSVADATAITYELCIKACGSGSEAFQWSVFSQQFSSWLLPWLALVSQLPFGSNDKLDNLVSMFLTVGSPILAAYSLALTVLNGRWIARRFSSYTYPNTRFAVQILSSLQQSPLKIATDNSLLASLIVLPENDEWWHELVVWLDYTHSWSISAVTSIAWVIIAYVFTVVDSFTSGVTTSVNANGEGVGSLWLWLVPIVVGWLQISPKCDANRVHQAVGRANTMAYVATPSQGPVLASSLSKQRAISLVQGDDDPLRHDETCTVPIYNYARFLPWVQAVEDVSDAFRAASERAYLHRSVNPDVSWEKEDKFFAGPHPRNRTGNRMQVDAYCLPLGEPSSSRRSPWGPNVLSRVIVASAIALGLQWGTTGAATIVAWFTPTTGLGCRSGAYILYGAVSTVVWMLLVLSSFLSHYALTTPRATSRLSACFARHLSIAFRRLGKVLATCNAVWIVVSCMFQFSNFFDRCYCNSSVLGRGTLSYNVIDFISADIKGMKGAWIGGVALAATSATVFVIFVNLFINPRLPD</sequence>
<keyword evidence="1" id="KW-1133">Transmembrane helix</keyword>
<evidence type="ECO:0000256" key="2">
    <source>
        <dbReference type="SAM" id="SignalP"/>
    </source>
</evidence>
<feature type="transmembrane region" description="Helical" evidence="1">
    <location>
        <begin position="241"/>
        <end position="259"/>
    </location>
</feature>
<keyword evidence="1" id="KW-0472">Membrane</keyword>
<evidence type="ECO:0000256" key="1">
    <source>
        <dbReference type="SAM" id="Phobius"/>
    </source>
</evidence>
<feature type="transmembrane region" description="Helical" evidence="1">
    <location>
        <begin position="550"/>
        <end position="573"/>
    </location>
</feature>
<feature type="transmembrane region" description="Helical" evidence="1">
    <location>
        <begin position="444"/>
        <end position="469"/>
    </location>
</feature>
<dbReference type="Proteomes" id="UP001063166">
    <property type="component" value="Unassembled WGS sequence"/>
</dbReference>
<dbReference type="OrthoDB" id="5392263at2759"/>
<protein>
    <submittedName>
        <fullName evidence="3">Uncharacterized protein</fullName>
    </submittedName>
</protein>
<proteinExistence type="predicted"/>
<feature type="transmembrane region" description="Helical" evidence="1">
    <location>
        <begin position="403"/>
        <end position="432"/>
    </location>
</feature>
<dbReference type="EMBL" id="BRPK01000009">
    <property type="protein sequence ID" value="GLB41079.1"/>
    <property type="molecule type" value="Genomic_DNA"/>
</dbReference>
<keyword evidence="2" id="KW-0732">Signal</keyword>
<name>A0A9P3UN08_LYOSH</name>
<keyword evidence="4" id="KW-1185">Reference proteome</keyword>
<comment type="caution">
    <text evidence="3">The sequence shown here is derived from an EMBL/GenBank/DDBJ whole genome shotgun (WGS) entry which is preliminary data.</text>
</comment>
<feature type="transmembrane region" description="Helical" evidence="1">
    <location>
        <begin position="204"/>
        <end position="221"/>
    </location>
</feature>
<feature type="signal peptide" evidence="2">
    <location>
        <begin position="1"/>
        <end position="29"/>
    </location>
</feature>
<gene>
    <name evidence="3" type="ORF">LshimejAT787_0902940</name>
</gene>
<evidence type="ECO:0000313" key="4">
    <source>
        <dbReference type="Proteomes" id="UP001063166"/>
    </source>
</evidence>
<keyword evidence="1" id="KW-0812">Transmembrane</keyword>
<evidence type="ECO:0000313" key="3">
    <source>
        <dbReference type="EMBL" id="GLB41079.1"/>
    </source>
</evidence>
<feature type="chain" id="PRO_5040302167" evidence="2">
    <location>
        <begin position="30"/>
        <end position="579"/>
    </location>
</feature>
<feature type="transmembrane region" description="Helical" evidence="1">
    <location>
        <begin position="115"/>
        <end position="137"/>
    </location>
</feature>
<accession>A0A9P3UN08</accession>
<dbReference type="AlphaFoldDB" id="A0A9P3UN08"/>